<evidence type="ECO:0000256" key="5">
    <source>
        <dbReference type="SAM" id="SignalP"/>
    </source>
</evidence>
<evidence type="ECO:0000256" key="4">
    <source>
        <dbReference type="SAM" id="MobiDB-lite"/>
    </source>
</evidence>
<name>A0ABU1K4S5_9FLAO</name>
<keyword evidence="3 5" id="KW-0732">Signal</keyword>
<dbReference type="EMBL" id="JAVDQA010000002">
    <property type="protein sequence ID" value="MDR6300603.1"/>
    <property type="molecule type" value="Genomic_DNA"/>
</dbReference>
<dbReference type="Proteomes" id="UP001257659">
    <property type="component" value="Unassembled WGS sequence"/>
</dbReference>
<evidence type="ECO:0000256" key="1">
    <source>
        <dbReference type="ARBA" id="ARBA00003989"/>
    </source>
</evidence>
<feature type="chain" id="PRO_5046392320" description="Curli production assembly/transport component CsgE" evidence="5">
    <location>
        <begin position="27"/>
        <end position="258"/>
    </location>
</feature>
<organism evidence="6 7">
    <name type="scientific">Mesonia maritima</name>
    <dbReference type="NCBI Taxonomy" id="1793873"/>
    <lineage>
        <taxon>Bacteria</taxon>
        <taxon>Pseudomonadati</taxon>
        <taxon>Bacteroidota</taxon>
        <taxon>Flavobacteriia</taxon>
        <taxon>Flavobacteriales</taxon>
        <taxon>Flavobacteriaceae</taxon>
        <taxon>Mesonia</taxon>
    </lineage>
</organism>
<feature type="region of interest" description="Disordered" evidence="4">
    <location>
        <begin position="129"/>
        <end position="154"/>
    </location>
</feature>
<feature type="signal peptide" evidence="5">
    <location>
        <begin position="1"/>
        <end position="26"/>
    </location>
</feature>
<dbReference type="InterPro" id="IPR018900">
    <property type="entry name" value="Curli_CsgE"/>
</dbReference>
<keyword evidence="7" id="KW-1185">Reference proteome</keyword>
<gene>
    <name evidence="6" type="ORF">GGR31_001234</name>
</gene>
<protein>
    <recommendedName>
        <fullName evidence="2">Curli production assembly/transport component CsgE</fullName>
    </recommendedName>
</protein>
<evidence type="ECO:0000256" key="3">
    <source>
        <dbReference type="ARBA" id="ARBA00022729"/>
    </source>
</evidence>
<evidence type="ECO:0000313" key="7">
    <source>
        <dbReference type="Proteomes" id="UP001257659"/>
    </source>
</evidence>
<dbReference type="InterPro" id="IPR053722">
    <property type="entry name" value="Curli_assembly_CsgC/AgfC"/>
</dbReference>
<evidence type="ECO:0000313" key="6">
    <source>
        <dbReference type="EMBL" id="MDR6300603.1"/>
    </source>
</evidence>
<dbReference type="Pfam" id="PF10627">
    <property type="entry name" value="CsgE"/>
    <property type="match status" value="1"/>
</dbReference>
<sequence length="258" mass="29806">MRIINSYKNFQTLLLIIFLLPVSAMAQYYNKDVEGKLKIENNDDYLNVVGVASNKTDVNQSLRYELSVIKTSNGGNHSKNAQSGRFTLEPNGFKELSQTTINLDSDNKVIVLLLIYDLEDNLLGKDRYVINGEDEEEPSDEDIKSYDNEEEEEKPDGIVLRGIVTQDTKTKAGNDFFNYFYSAYRNNSINSEKIIDIQEQFNLGRSTKIQIKVDNELVFQFFAQPKDEYLKSMVDVSIRRVSRYLEQLKRDAETIKKY</sequence>
<comment type="function">
    <text evidence="1">May be involved in the biogenesis of curli organelles.</text>
</comment>
<dbReference type="RefSeq" id="WP_309727506.1">
    <property type="nucleotide sequence ID" value="NZ_JAVDQA010000002.1"/>
</dbReference>
<dbReference type="Gene3D" id="2.60.40.2420">
    <property type="match status" value="1"/>
</dbReference>
<accession>A0ABU1K4S5</accession>
<proteinExistence type="predicted"/>
<evidence type="ECO:0000256" key="2">
    <source>
        <dbReference type="ARBA" id="ARBA00014024"/>
    </source>
</evidence>
<reference evidence="6 7" key="1">
    <citation type="submission" date="2023-07" db="EMBL/GenBank/DDBJ databases">
        <title>Genomic Encyclopedia of Type Strains, Phase IV (KMG-IV): sequencing the most valuable type-strain genomes for metagenomic binning, comparative biology and taxonomic classification.</title>
        <authorList>
            <person name="Goeker M."/>
        </authorList>
    </citation>
    <scope>NUCLEOTIDE SEQUENCE [LARGE SCALE GENOMIC DNA]</scope>
    <source>
        <strain evidence="6 7">DSM 102814</strain>
    </source>
</reference>
<comment type="caution">
    <text evidence="6">The sequence shown here is derived from an EMBL/GenBank/DDBJ whole genome shotgun (WGS) entry which is preliminary data.</text>
</comment>